<feature type="transmembrane region" description="Helical" evidence="1">
    <location>
        <begin position="7"/>
        <end position="25"/>
    </location>
</feature>
<gene>
    <name evidence="2" type="ORF">MUDAN_MDHGFNIF_02330</name>
</gene>
<proteinExistence type="predicted"/>
<evidence type="ECO:0000313" key="3">
    <source>
        <dbReference type="Proteomes" id="UP000289996"/>
    </source>
</evidence>
<keyword evidence="1" id="KW-0472">Membrane</keyword>
<dbReference type="AlphaFoldDB" id="A0A660DZ75"/>
<dbReference type="Proteomes" id="UP000289996">
    <property type="component" value="Unassembled WGS sequence"/>
</dbReference>
<evidence type="ECO:0000256" key="1">
    <source>
        <dbReference type="SAM" id="Phobius"/>
    </source>
</evidence>
<reference evidence="2 3" key="1">
    <citation type="submission" date="2018-11" db="EMBL/GenBank/DDBJ databases">
        <authorList>
            <person name="Wuyts S."/>
        </authorList>
    </citation>
    <scope>NUCLEOTIDE SEQUENCE [LARGE SCALE GENOMIC DNA]</scope>
    <source>
        <strain evidence="2">Lactobacillus mudanjiangensis AMBF249</strain>
    </source>
</reference>
<dbReference type="OrthoDB" id="2290414at2"/>
<feature type="transmembrane region" description="Helical" evidence="1">
    <location>
        <begin position="110"/>
        <end position="134"/>
    </location>
</feature>
<accession>A0A660DZ75</accession>
<organism evidence="2 3">
    <name type="scientific">Lactiplantibacillus mudanjiangensis</name>
    <dbReference type="NCBI Taxonomy" id="1296538"/>
    <lineage>
        <taxon>Bacteria</taxon>
        <taxon>Bacillati</taxon>
        <taxon>Bacillota</taxon>
        <taxon>Bacilli</taxon>
        <taxon>Lactobacillales</taxon>
        <taxon>Lactobacillaceae</taxon>
        <taxon>Lactiplantibacillus</taxon>
    </lineage>
</organism>
<dbReference type="RefSeq" id="WP_130845490.1">
    <property type="nucleotide sequence ID" value="NZ_BJDY01000006.1"/>
</dbReference>
<keyword evidence="3" id="KW-1185">Reference proteome</keyword>
<evidence type="ECO:0000313" key="2">
    <source>
        <dbReference type="EMBL" id="VDG27467.1"/>
    </source>
</evidence>
<dbReference type="EMBL" id="UYIG01000024">
    <property type="protein sequence ID" value="VDG27467.1"/>
    <property type="molecule type" value="Genomic_DNA"/>
</dbReference>
<keyword evidence="1" id="KW-1133">Transmembrane helix</keyword>
<name>A0A660DZ75_9LACO</name>
<keyword evidence="1" id="KW-0812">Transmembrane</keyword>
<sequence>MRNLIKLIGIYLSGLPVFIIIFYFMTATPTGQLSLSWNLANGYLTLSYLIAFPILLMWLPNLRRGHFTMKSLATRSTELGSPSRNQATNPIAPPSNLQLLNQQHDDTTNFLLFLFERGILSTIALPVIIIVASYKGVKHWHKK</sequence>
<feature type="transmembrane region" description="Helical" evidence="1">
    <location>
        <begin position="37"/>
        <end position="59"/>
    </location>
</feature>
<protein>
    <submittedName>
        <fullName evidence="2">Uncharacterized protein</fullName>
    </submittedName>
</protein>